<dbReference type="PRINTS" id="PR00449">
    <property type="entry name" value="RASTRNSFRMNG"/>
</dbReference>
<dbReference type="InterPro" id="IPR003578">
    <property type="entry name" value="Small_GTPase_Rho"/>
</dbReference>
<sequence length="181" mass="20039">MSKSLKLVVVGDGAVGKTCLLVVYASGKFPEEYVPTVFENYKAKVKVDQVEYSILLWDTAGQEELQNIRTLSYANTDVFLLCFSVVDRASYENLESIWIPEIGNYAKNPEFLLIGTKTDLRESTPENLSPEDGKKLAAKIGALGYVECSALKNENVKEVFDKAITEIIAKVPEEKSCCNIA</sequence>
<dbReference type="NCBIfam" id="TIGR00231">
    <property type="entry name" value="small_GTP"/>
    <property type="match status" value="1"/>
</dbReference>
<keyword evidence="11" id="KW-1185">Reference proteome</keyword>
<dbReference type="SMART" id="SM00174">
    <property type="entry name" value="RHO"/>
    <property type="match status" value="1"/>
</dbReference>
<dbReference type="GO" id="GO:0007264">
    <property type="term" value="P:small GTPase-mediated signal transduction"/>
    <property type="evidence" value="ECO:0007669"/>
    <property type="project" value="InterPro"/>
</dbReference>
<protein>
    <submittedName>
        <fullName evidence="10">Cdc42 like protein</fullName>
    </submittedName>
</protein>
<keyword evidence="4" id="KW-0488">Methylation</keyword>
<dbReference type="InterPro" id="IPR027417">
    <property type="entry name" value="P-loop_NTPase"/>
</dbReference>
<dbReference type="FunFam" id="3.40.50.300:FF:000983">
    <property type="entry name" value="Rho family GTPase"/>
    <property type="match status" value="1"/>
</dbReference>
<accession>A0A1J4K429</accession>
<dbReference type="Pfam" id="PF00071">
    <property type="entry name" value="Ras"/>
    <property type="match status" value="1"/>
</dbReference>
<dbReference type="Proteomes" id="UP000179807">
    <property type="component" value="Unassembled WGS sequence"/>
</dbReference>
<name>A0A1J4K429_9EUKA</name>
<comment type="similarity">
    <text evidence="2">Belongs to the small GTPase superfamily. Rho family.</text>
</comment>
<evidence type="ECO:0000256" key="4">
    <source>
        <dbReference type="ARBA" id="ARBA00022481"/>
    </source>
</evidence>
<proteinExistence type="inferred from homology"/>
<dbReference type="Gene3D" id="3.40.50.300">
    <property type="entry name" value="P-loop containing nucleotide triphosphate hydrolases"/>
    <property type="match status" value="1"/>
</dbReference>
<dbReference type="InterPro" id="IPR001806">
    <property type="entry name" value="Small_GTPase"/>
</dbReference>
<evidence type="ECO:0000256" key="8">
    <source>
        <dbReference type="ARBA" id="ARBA00023288"/>
    </source>
</evidence>
<dbReference type="SMART" id="SM00175">
    <property type="entry name" value="RAB"/>
    <property type="match status" value="1"/>
</dbReference>
<dbReference type="CDD" id="cd00157">
    <property type="entry name" value="Rho"/>
    <property type="match status" value="1"/>
</dbReference>
<dbReference type="VEuPathDB" id="TrichDB:TRFO_05889"/>
<evidence type="ECO:0000313" key="10">
    <source>
        <dbReference type="EMBL" id="OHT05722.1"/>
    </source>
</evidence>
<comment type="subcellular location">
    <subcellularLocation>
        <location evidence="1">Cell membrane</location>
        <topology evidence="1">Lipid-anchor</topology>
        <orientation evidence="1">Cytoplasmic side</orientation>
    </subcellularLocation>
</comment>
<dbReference type="InterPro" id="IPR005225">
    <property type="entry name" value="Small_GTP-bd"/>
</dbReference>
<reference evidence="10" key="1">
    <citation type="submission" date="2016-10" db="EMBL/GenBank/DDBJ databases">
        <authorList>
            <person name="Benchimol M."/>
            <person name="Almeida L.G."/>
            <person name="Vasconcelos A.T."/>
            <person name="Perreira-Neves A."/>
            <person name="Rosa I.A."/>
            <person name="Tasca T."/>
            <person name="Bogo M.R."/>
            <person name="de Souza W."/>
        </authorList>
    </citation>
    <scope>NUCLEOTIDE SEQUENCE [LARGE SCALE GENOMIC DNA]</scope>
    <source>
        <strain evidence="10">K</strain>
    </source>
</reference>
<dbReference type="PROSITE" id="PS51421">
    <property type="entry name" value="RAS"/>
    <property type="match status" value="1"/>
</dbReference>
<dbReference type="GO" id="GO:0005886">
    <property type="term" value="C:plasma membrane"/>
    <property type="evidence" value="ECO:0007669"/>
    <property type="project" value="UniProtKB-SubCell"/>
</dbReference>
<dbReference type="GO" id="GO:0003924">
    <property type="term" value="F:GTPase activity"/>
    <property type="evidence" value="ECO:0007669"/>
    <property type="project" value="InterPro"/>
</dbReference>
<dbReference type="RefSeq" id="XP_068358858.1">
    <property type="nucleotide sequence ID" value="XM_068492763.1"/>
</dbReference>
<comment type="caution">
    <text evidence="10">The sequence shown here is derived from an EMBL/GenBank/DDBJ whole genome shotgun (WGS) entry which is preliminary data.</text>
</comment>
<evidence type="ECO:0000256" key="5">
    <source>
        <dbReference type="ARBA" id="ARBA00022741"/>
    </source>
</evidence>
<keyword evidence="6" id="KW-0342">GTP-binding</keyword>
<keyword evidence="3" id="KW-1003">Cell membrane</keyword>
<dbReference type="PANTHER" id="PTHR24072">
    <property type="entry name" value="RHO FAMILY GTPASE"/>
    <property type="match status" value="1"/>
</dbReference>
<keyword evidence="8" id="KW-0449">Lipoprotein</keyword>
<dbReference type="GeneID" id="94827467"/>
<dbReference type="PROSITE" id="PS51420">
    <property type="entry name" value="RHO"/>
    <property type="match status" value="1"/>
</dbReference>
<dbReference type="GO" id="GO:0005525">
    <property type="term" value="F:GTP binding"/>
    <property type="evidence" value="ECO:0007669"/>
    <property type="project" value="UniProtKB-KW"/>
</dbReference>
<dbReference type="SMART" id="SM00173">
    <property type="entry name" value="RAS"/>
    <property type="match status" value="1"/>
</dbReference>
<evidence type="ECO:0000256" key="1">
    <source>
        <dbReference type="ARBA" id="ARBA00004342"/>
    </source>
</evidence>
<dbReference type="OrthoDB" id="8830751at2759"/>
<keyword evidence="9" id="KW-0636">Prenylation</keyword>
<dbReference type="AlphaFoldDB" id="A0A1J4K429"/>
<evidence type="ECO:0000256" key="9">
    <source>
        <dbReference type="ARBA" id="ARBA00023289"/>
    </source>
</evidence>
<dbReference type="PROSITE" id="PS51419">
    <property type="entry name" value="RAB"/>
    <property type="match status" value="1"/>
</dbReference>
<dbReference type="SUPFAM" id="SSF52540">
    <property type="entry name" value="P-loop containing nucleoside triphosphate hydrolases"/>
    <property type="match status" value="1"/>
</dbReference>
<evidence type="ECO:0000256" key="7">
    <source>
        <dbReference type="ARBA" id="ARBA00023136"/>
    </source>
</evidence>
<keyword evidence="5" id="KW-0547">Nucleotide-binding</keyword>
<evidence type="ECO:0000256" key="2">
    <source>
        <dbReference type="ARBA" id="ARBA00010142"/>
    </source>
</evidence>
<keyword evidence="7" id="KW-0472">Membrane</keyword>
<organism evidence="10 11">
    <name type="scientific">Tritrichomonas foetus</name>
    <dbReference type="NCBI Taxonomy" id="1144522"/>
    <lineage>
        <taxon>Eukaryota</taxon>
        <taxon>Metamonada</taxon>
        <taxon>Parabasalia</taxon>
        <taxon>Tritrichomonadida</taxon>
        <taxon>Tritrichomonadidae</taxon>
        <taxon>Tritrichomonas</taxon>
    </lineage>
</organism>
<dbReference type="EMBL" id="MLAK01000749">
    <property type="protein sequence ID" value="OHT05722.1"/>
    <property type="molecule type" value="Genomic_DNA"/>
</dbReference>
<gene>
    <name evidence="10" type="primary">Cdc42</name>
    <name evidence="10" type="ORF">TRFO_05889</name>
</gene>
<evidence type="ECO:0000256" key="3">
    <source>
        <dbReference type="ARBA" id="ARBA00022475"/>
    </source>
</evidence>
<evidence type="ECO:0000313" key="11">
    <source>
        <dbReference type="Proteomes" id="UP000179807"/>
    </source>
</evidence>
<evidence type="ECO:0000256" key="6">
    <source>
        <dbReference type="ARBA" id="ARBA00023134"/>
    </source>
</evidence>